<reference evidence="1 2" key="1">
    <citation type="submission" date="2023-05" db="EMBL/GenBank/DDBJ databases">
        <authorList>
            <person name="Yin Y."/>
            <person name="Lu Z."/>
        </authorList>
    </citation>
    <scope>NUCLEOTIDE SEQUENCE [LARGE SCALE GENOMIC DNA]</scope>
    <source>
        <strain evidence="1 2">ZM22</strain>
    </source>
</reference>
<accession>A0ABY8SWV2</accession>
<evidence type="ECO:0000313" key="1">
    <source>
        <dbReference type="EMBL" id="WHS65751.1"/>
    </source>
</evidence>
<sequence length="204" mass="23405">MTSPLLTAPVCALEAVDGNGYSQKWRCKKIKILVAAIFCFSCTLSTAQTEFDSIEFGDIFLNNKSLYTKFNHLKNILSDKDNRAKAYPSKDINIPFVEFNANEVVYNVASEHIVYNYSEERPNDIFVTYVKPSKNFKISLGGNLFLRKGINVSSLKMAYPKSYNMHLTHPENNFRLVVKKNHQSAFLDLVFKDNLFQEMYLTTQ</sequence>
<dbReference type="EMBL" id="CP125947">
    <property type="protein sequence ID" value="WHS65751.1"/>
    <property type="molecule type" value="Genomic_DNA"/>
</dbReference>
<protein>
    <submittedName>
        <fullName evidence="1">Uncharacterized protein</fullName>
    </submittedName>
</protein>
<dbReference type="RefSeq" id="WP_283486856.1">
    <property type="nucleotide sequence ID" value="NZ_CP125947.1"/>
</dbReference>
<keyword evidence="2" id="KW-1185">Reference proteome</keyword>
<dbReference type="Proteomes" id="UP001240697">
    <property type="component" value="Chromosome"/>
</dbReference>
<gene>
    <name evidence="1" type="ORF">QMY55_00910</name>
</gene>
<name>A0ABY8SWV2_9BURK</name>
<evidence type="ECO:0000313" key="2">
    <source>
        <dbReference type="Proteomes" id="UP001240697"/>
    </source>
</evidence>
<organism evidence="1 2">
    <name type="scientific">Comamonas resistens</name>
    <dbReference type="NCBI Taxonomy" id="3046670"/>
    <lineage>
        <taxon>Bacteria</taxon>
        <taxon>Pseudomonadati</taxon>
        <taxon>Pseudomonadota</taxon>
        <taxon>Betaproteobacteria</taxon>
        <taxon>Burkholderiales</taxon>
        <taxon>Comamonadaceae</taxon>
        <taxon>Comamonas</taxon>
    </lineage>
</organism>
<proteinExistence type="predicted"/>